<evidence type="ECO:0000259" key="1">
    <source>
        <dbReference type="Pfam" id="PF13439"/>
    </source>
</evidence>
<dbReference type="SUPFAM" id="SSF53756">
    <property type="entry name" value="UDP-Glycosyltransferase/glycogen phosphorylase"/>
    <property type="match status" value="1"/>
</dbReference>
<dbReference type="Pfam" id="PF13439">
    <property type="entry name" value="Glyco_transf_4"/>
    <property type="match status" value="1"/>
</dbReference>
<dbReference type="PANTHER" id="PTHR45947">
    <property type="entry name" value="SULFOQUINOVOSYL TRANSFERASE SQD2"/>
    <property type="match status" value="1"/>
</dbReference>
<proteinExistence type="predicted"/>
<gene>
    <name evidence="2" type="primary">kanE_4</name>
    <name evidence="2" type="ORF">Q31b_52520</name>
</gene>
<comment type="caution">
    <text evidence="2">The sequence shown here is derived from an EMBL/GenBank/DDBJ whole genome shotgun (WGS) entry which is preliminary data.</text>
</comment>
<keyword evidence="3" id="KW-1185">Reference proteome</keyword>
<protein>
    <submittedName>
        <fullName evidence="2">Alpha-D-kanosaminyltransferase</fullName>
        <ecNumber evidence="2">2.4.1.301</ecNumber>
    </submittedName>
</protein>
<dbReference type="Gene3D" id="3.40.50.2000">
    <property type="entry name" value="Glycogen Phosphorylase B"/>
    <property type="match status" value="2"/>
</dbReference>
<dbReference type="AlphaFoldDB" id="A0A5C6DIV2"/>
<dbReference type="EC" id="2.4.1.301" evidence="2"/>
<keyword evidence="2" id="KW-0808">Transferase</keyword>
<dbReference type="CDD" id="cd03801">
    <property type="entry name" value="GT4_PimA-like"/>
    <property type="match status" value="1"/>
</dbReference>
<sequence>MKIAVISYYFPEYCIRQANVMSRDHDVVLVMPSDIAKEHLHLIDPAVFHESFERPRFRQPLRQCRTIRQILRNVRSFHPDVVHFQHGHLFFNLALLLLKRYPLVVTIHDPRQHAGDRDSRKTPQWVMDFGFKRADRVIVHGNELKPIVEKELGIRKDSIHVIPHVAIGDRKLPADIQDDGRTLLFFGRIWEYKGLEYLIRAEPKISNQFPNVRIVIGGRGEDFDRYRQMMCNPDRFEVHNGWITEDQRAAMFASSSVVVLPYIEATQSGVIPVAYNYAKPVVATNVGGLPEMVEHGKTGLLVPPKDHDALADAIIELLSDNEKRIEMGRAGKAKLDRECSAEVVTRQTIEVYRAAIQDRTVAINKAAPK</sequence>
<dbReference type="PANTHER" id="PTHR45947:SF3">
    <property type="entry name" value="SULFOQUINOVOSYL TRANSFERASE SQD2"/>
    <property type="match status" value="1"/>
</dbReference>
<evidence type="ECO:0000313" key="3">
    <source>
        <dbReference type="Proteomes" id="UP000315471"/>
    </source>
</evidence>
<dbReference type="EMBL" id="SJPY01000009">
    <property type="protein sequence ID" value="TWU35817.1"/>
    <property type="molecule type" value="Genomic_DNA"/>
</dbReference>
<organism evidence="2 3">
    <name type="scientific">Novipirellula aureliae</name>
    <dbReference type="NCBI Taxonomy" id="2527966"/>
    <lineage>
        <taxon>Bacteria</taxon>
        <taxon>Pseudomonadati</taxon>
        <taxon>Planctomycetota</taxon>
        <taxon>Planctomycetia</taxon>
        <taxon>Pirellulales</taxon>
        <taxon>Pirellulaceae</taxon>
        <taxon>Novipirellula</taxon>
    </lineage>
</organism>
<dbReference type="InterPro" id="IPR028098">
    <property type="entry name" value="Glyco_trans_4-like_N"/>
</dbReference>
<dbReference type="InterPro" id="IPR050194">
    <property type="entry name" value="Glycosyltransferase_grp1"/>
</dbReference>
<feature type="domain" description="Glycosyltransferase subfamily 4-like N-terminal" evidence="1">
    <location>
        <begin position="22"/>
        <end position="164"/>
    </location>
</feature>
<dbReference type="Proteomes" id="UP000315471">
    <property type="component" value="Unassembled WGS sequence"/>
</dbReference>
<dbReference type="Pfam" id="PF13692">
    <property type="entry name" value="Glyco_trans_1_4"/>
    <property type="match status" value="1"/>
</dbReference>
<name>A0A5C6DIV2_9BACT</name>
<dbReference type="RefSeq" id="WP_146602328.1">
    <property type="nucleotide sequence ID" value="NZ_SJPY01000009.1"/>
</dbReference>
<dbReference type="OrthoDB" id="9775208at2"/>
<evidence type="ECO:0000313" key="2">
    <source>
        <dbReference type="EMBL" id="TWU35817.1"/>
    </source>
</evidence>
<keyword evidence="2" id="KW-0328">Glycosyltransferase</keyword>
<dbReference type="GO" id="GO:0016757">
    <property type="term" value="F:glycosyltransferase activity"/>
    <property type="evidence" value="ECO:0007669"/>
    <property type="project" value="UniProtKB-KW"/>
</dbReference>
<accession>A0A5C6DIV2</accession>
<reference evidence="2 3" key="1">
    <citation type="submission" date="2019-02" db="EMBL/GenBank/DDBJ databases">
        <title>Deep-cultivation of Planctomycetes and their phenomic and genomic characterization uncovers novel biology.</title>
        <authorList>
            <person name="Wiegand S."/>
            <person name="Jogler M."/>
            <person name="Boedeker C."/>
            <person name="Pinto D."/>
            <person name="Vollmers J."/>
            <person name="Rivas-Marin E."/>
            <person name="Kohn T."/>
            <person name="Peeters S.H."/>
            <person name="Heuer A."/>
            <person name="Rast P."/>
            <person name="Oberbeckmann S."/>
            <person name="Bunk B."/>
            <person name="Jeske O."/>
            <person name="Meyerdierks A."/>
            <person name="Storesund J.E."/>
            <person name="Kallscheuer N."/>
            <person name="Luecker S."/>
            <person name="Lage O.M."/>
            <person name="Pohl T."/>
            <person name="Merkel B.J."/>
            <person name="Hornburger P."/>
            <person name="Mueller R.-W."/>
            <person name="Bruemmer F."/>
            <person name="Labrenz M."/>
            <person name="Spormann A.M."/>
            <person name="Op Den Camp H."/>
            <person name="Overmann J."/>
            <person name="Amann R."/>
            <person name="Jetten M.S.M."/>
            <person name="Mascher T."/>
            <person name="Medema M.H."/>
            <person name="Devos D.P."/>
            <person name="Kaster A.-K."/>
            <person name="Ovreas L."/>
            <person name="Rohde M."/>
            <person name="Galperin M.Y."/>
            <person name="Jogler C."/>
        </authorList>
    </citation>
    <scope>NUCLEOTIDE SEQUENCE [LARGE SCALE GENOMIC DNA]</scope>
    <source>
        <strain evidence="2 3">Q31b</strain>
    </source>
</reference>